<dbReference type="Proteomes" id="UP001320603">
    <property type="component" value="Chromosome"/>
</dbReference>
<keyword evidence="28" id="KW-1185">Reference proteome</keyword>
<sequence>MTELIQRKLSDSKAARWTALAIVAFTMLCGYFLTDVMSPLKPMLEEELAWTSTDFGIFTSAYGWFNVFFLMLIFGGMILDKMGVRFTGMGACCLMLIGCAIKYAAVAGYIGAEGTIFGWKSQVALASLGYAIFGVGVEIAGITVSKVIVKWFKGKELALAMGLEMATARIGTMLAMAVTVPFAKYFQSVSAPVLLCLIMLCIGTISYMVYIVMDRKLEASMSAEEEEKEEPFRMSDVFLIIKNKGFWLIALLCVLFYSAVFPFIKYATDLMVNKYHVEQELAGFIPSLLPLGTLFLTPFFGNLYDRKGKGATIMIIGAVMLIGVHLLFALPILNEWWFATLVMIVLGIAFSLVPSAMWPSVPKIIPEKQLGTAYALIFWVQNWGLMGVPALIGWVLDTYCKLDTTNGGPAYDYTLPMIIFCCFGIVALFIAVMLKREDKKKGYGLELPNIKQ</sequence>
<feature type="transmembrane region" description="Helical" evidence="25">
    <location>
        <begin position="245"/>
        <end position="264"/>
    </location>
</feature>
<evidence type="ECO:0000256" key="24">
    <source>
        <dbReference type="ARBA" id="ARBA00046376"/>
    </source>
</evidence>
<feature type="transmembrane region" description="Helical" evidence="25">
    <location>
        <begin position="415"/>
        <end position="434"/>
    </location>
</feature>
<dbReference type="PANTHER" id="PTHR23512">
    <property type="entry name" value="MAJOR FACILITATOR SUPERFAMILY DOMAIN-CONTAINING PROTEIN 1"/>
    <property type="match status" value="1"/>
</dbReference>
<dbReference type="InterPro" id="IPR052187">
    <property type="entry name" value="MFSD1"/>
</dbReference>
<comment type="catalytic activity">
    <reaction evidence="12">
        <text>L-lysyl-L-alpha-amino acid(out) = L-lysyl-L-alpha-amino acid(in)</text>
        <dbReference type="Rhea" id="RHEA:79387"/>
        <dbReference type="ChEBI" id="CHEBI:229965"/>
    </reaction>
</comment>
<accession>A0ABZ2IT53</accession>
<feature type="transmembrane region" description="Helical" evidence="25">
    <location>
        <begin position="61"/>
        <end position="79"/>
    </location>
</feature>
<evidence type="ECO:0000256" key="6">
    <source>
        <dbReference type="ARBA" id="ARBA00023136"/>
    </source>
</evidence>
<feature type="transmembrane region" description="Helical" evidence="25">
    <location>
        <begin position="284"/>
        <end position="304"/>
    </location>
</feature>
<feature type="domain" description="Major facilitator superfamily (MFS) profile" evidence="26">
    <location>
        <begin position="19"/>
        <end position="439"/>
    </location>
</feature>
<evidence type="ECO:0000256" key="11">
    <source>
        <dbReference type="ARBA" id="ARBA00044884"/>
    </source>
</evidence>
<comment type="catalytic activity">
    <reaction evidence="9">
        <text>L-histidyl-glycine(out) = L-histidyl-glycine(in)</text>
        <dbReference type="Rhea" id="RHEA:79395"/>
        <dbReference type="ChEBI" id="CHEBI:229957"/>
    </reaction>
</comment>
<comment type="catalytic activity">
    <reaction evidence="11">
        <text>L-alpha-aminoacyl-L-histidine(out) = L-alpha-aminoacyl-L-histidine(in)</text>
        <dbReference type="Rhea" id="RHEA:79375"/>
        <dbReference type="ChEBI" id="CHEBI:229967"/>
    </reaction>
</comment>
<dbReference type="SUPFAM" id="SSF103473">
    <property type="entry name" value="MFS general substrate transporter"/>
    <property type="match status" value="1"/>
</dbReference>
<comment type="catalytic activity">
    <reaction evidence="13">
        <text>L-alpha-aminoacyl-L-lysine(out) = L-alpha-aminoacyl-L-lysine(in)</text>
        <dbReference type="Rhea" id="RHEA:79383"/>
        <dbReference type="ChEBI" id="CHEBI:229966"/>
    </reaction>
</comment>
<comment type="catalytic activity">
    <reaction evidence="19">
        <text>L-alanyl-L-lysine(out) = L-alanyl-L-lysine(in)</text>
        <dbReference type="Rhea" id="RHEA:79415"/>
        <dbReference type="ChEBI" id="CHEBI:192470"/>
    </reaction>
</comment>
<evidence type="ECO:0000256" key="12">
    <source>
        <dbReference type="ARBA" id="ARBA00044891"/>
    </source>
</evidence>
<protein>
    <recommendedName>
        <fullName evidence="21">Lysosomal dipeptide transporter MFSD1</fullName>
    </recommendedName>
    <alternativeName>
        <fullName evidence="22">Major facilitator superfamily domain-containing protein 1</fullName>
    </alternativeName>
</protein>
<evidence type="ECO:0000259" key="26">
    <source>
        <dbReference type="PROSITE" id="PS50850"/>
    </source>
</evidence>
<evidence type="ECO:0000256" key="5">
    <source>
        <dbReference type="ARBA" id="ARBA00022989"/>
    </source>
</evidence>
<evidence type="ECO:0000313" key="27">
    <source>
        <dbReference type="EMBL" id="WWV67301.1"/>
    </source>
</evidence>
<comment type="catalytic activity">
    <reaction evidence="20">
        <text>L-lysyl-glycine(out) = L-lysyl-glycine(in)</text>
        <dbReference type="Rhea" id="RHEA:79407"/>
        <dbReference type="ChEBI" id="CHEBI:191202"/>
    </reaction>
</comment>
<evidence type="ECO:0000256" key="19">
    <source>
        <dbReference type="ARBA" id="ARBA00044919"/>
    </source>
</evidence>
<evidence type="ECO:0000256" key="1">
    <source>
        <dbReference type="ARBA" id="ARBA00004155"/>
    </source>
</evidence>
<evidence type="ECO:0000256" key="7">
    <source>
        <dbReference type="ARBA" id="ARBA00023228"/>
    </source>
</evidence>
<dbReference type="EMBL" id="CP146284">
    <property type="protein sequence ID" value="WWV67301.1"/>
    <property type="molecule type" value="Genomic_DNA"/>
</dbReference>
<proteinExistence type="inferred from homology"/>
<comment type="subunit">
    <text evidence="24">Homodimer. Interacts with lysosomal protein GLMP (via lumenal domain); the interaction starts while both proteins are still in the endoplasmic reticulum and is required for stabilization of MFSD1 in lysosomes but has no direct effect on its targeting to lysosomes or transporter activity.</text>
</comment>
<reference evidence="27 28" key="1">
    <citation type="submission" date="2024-02" db="EMBL/GenBank/DDBJ databases">
        <title>Whole genome sequencing of Parabacteroides sp. AD58.</title>
        <authorList>
            <person name="Chaplin A.V."/>
            <person name="Pikina A.P."/>
            <person name="Sokolova S.R."/>
            <person name="Korostin D.O."/>
            <person name="Efimov B.A."/>
        </authorList>
    </citation>
    <scope>NUCLEOTIDE SEQUENCE [LARGE SCALE GENOMIC DNA]</scope>
    <source>
        <strain evidence="27 28">AD58</strain>
    </source>
</reference>
<dbReference type="Pfam" id="PF07690">
    <property type="entry name" value="MFS_1"/>
    <property type="match status" value="1"/>
</dbReference>
<comment type="catalytic activity">
    <reaction evidence="10">
        <text>L-alpha-aminoacyl-L-arginine(out) = L-alpha-aminoacyl-L-arginine(in)</text>
        <dbReference type="Rhea" id="RHEA:79367"/>
        <dbReference type="ChEBI" id="CHEBI:229968"/>
    </reaction>
</comment>
<feature type="transmembrane region" description="Helical" evidence="25">
    <location>
        <begin position="14"/>
        <end position="33"/>
    </location>
</feature>
<comment type="similarity">
    <text evidence="2">Belongs to the major facilitator superfamily.</text>
</comment>
<evidence type="ECO:0000256" key="2">
    <source>
        <dbReference type="ARBA" id="ARBA00008335"/>
    </source>
</evidence>
<evidence type="ECO:0000256" key="18">
    <source>
        <dbReference type="ARBA" id="ARBA00044912"/>
    </source>
</evidence>
<comment type="function">
    <text evidence="23">Lysosomal dipeptide uniporter that selectively exports lysine, arginine or histidine-containing dipeptides with a net positive charge from the lysosome lumen into the cytosol. Could play a role in a specific type of protein O-glycosylation indirectly regulating macrophages migration and tissue invasion. Also essential for liver homeostasis.</text>
</comment>
<feature type="transmembrane region" description="Helical" evidence="25">
    <location>
        <begin position="91"/>
        <end position="112"/>
    </location>
</feature>
<comment type="subcellular location">
    <subcellularLocation>
        <location evidence="1">Lysosome membrane</location>
        <topology evidence="1">Multi-pass membrane protein</topology>
    </subcellularLocation>
</comment>
<comment type="catalytic activity">
    <reaction evidence="16">
        <text>L-lysyl-L-lysine(out) = L-lysyl-L-lysine(in)</text>
        <dbReference type="Rhea" id="RHEA:79403"/>
        <dbReference type="ChEBI" id="CHEBI:229956"/>
    </reaction>
</comment>
<evidence type="ECO:0000256" key="15">
    <source>
        <dbReference type="ARBA" id="ARBA00044899"/>
    </source>
</evidence>
<evidence type="ECO:0000256" key="17">
    <source>
        <dbReference type="ARBA" id="ARBA00044903"/>
    </source>
</evidence>
<dbReference type="RefSeq" id="WP_251966782.1">
    <property type="nucleotide sequence ID" value="NZ_CP146284.1"/>
</dbReference>
<dbReference type="InterPro" id="IPR011701">
    <property type="entry name" value="MFS"/>
</dbReference>
<evidence type="ECO:0000256" key="22">
    <source>
        <dbReference type="ARBA" id="ARBA00045018"/>
    </source>
</evidence>
<gene>
    <name evidence="27" type="ORF">NEE14_004775</name>
</gene>
<evidence type="ECO:0000256" key="3">
    <source>
        <dbReference type="ARBA" id="ARBA00022448"/>
    </source>
</evidence>
<keyword evidence="6 25" id="KW-0472">Membrane</keyword>
<evidence type="ECO:0000256" key="25">
    <source>
        <dbReference type="SAM" id="Phobius"/>
    </source>
</evidence>
<organism evidence="27 28">
    <name type="scientific">Parabacteroides absconsus</name>
    <dbReference type="NCBI Taxonomy" id="2951805"/>
    <lineage>
        <taxon>Bacteria</taxon>
        <taxon>Pseudomonadati</taxon>
        <taxon>Bacteroidota</taxon>
        <taxon>Bacteroidia</taxon>
        <taxon>Bacteroidales</taxon>
        <taxon>Tannerellaceae</taxon>
        <taxon>Parabacteroides</taxon>
    </lineage>
</organism>
<evidence type="ECO:0000313" key="28">
    <source>
        <dbReference type="Proteomes" id="UP001320603"/>
    </source>
</evidence>
<dbReference type="InterPro" id="IPR020846">
    <property type="entry name" value="MFS_dom"/>
</dbReference>
<evidence type="ECO:0000256" key="10">
    <source>
        <dbReference type="ARBA" id="ARBA00044881"/>
    </source>
</evidence>
<name>A0ABZ2IT53_9BACT</name>
<feature type="transmembrane region" description="Helical" evidence="25">
    <location>
        <begin position="373"/>
        <end position="395"/>
    </location>
</feature>
<evidence type="ECO:0000256" key="20">
    <source>
        <dbReference type="ARBA" id="ARBA00044924"/>
    </source>
</evidence>
<evidence type="ECO:0000256" key="23">
    <source>
        <dbReference type="ARBA" id="ARBA00045709"/>
    </source>
</evidence>
<feature type="transmembrane region" description="Helical" evidence="25">
    <location>
        <begin position="189"/>
        <end position="212"/>
    </location>
</feature>
<keyword evidence="3" id="KW-0813">Transport</keyword>
<dbReference type="PANTHER" id="PTHR23512:SF3">
    <property type="entry name" value="MAJOR FACILITATOR SUPERFAMILY DOMAIN-CONTAINING PROTEIN 1"/>
    <property type="match status" value="1"/>
</dbReference>
<comment type="catalytic activity">
    <reaction evidence="8">
        <text>L-lysyl-L-alanine(out) = L-lysyl-L-alanine(in)</text>
        <dbReference type="Rhea" id="RHEA:79399"/>
        <dbReference type="ChEBI" id="CHEBI:229954"/>
    </reaction>
</comment>
<evidence type="ECO:0000256" key="14">
    <source>
        <dbReference type="ARBA" id="ARBA00044898"/>
    </source>
</evidence>
<feature type="transmembrane region" description="Helical" evidence="25">
    <location>
        <begin position="336"/>
        <end position="361"/>
    </location>
</feature>
<evidence type="ECO:0000256" key="9">
    <source>
        <dbReference type="ARBA" id="ARBA00044878"/>
    </source>
</evidence>
<comment type="catalytic activity">
    <reaction evidence="17">
        <text>L-arginyl-glycine(out) = L-arginyl-glycine(in)</text>
        <dbReference type="Rhea" id="RHEA:79391"/>
        <dbReference type="ChEBI" id="CHEBI:229955"/>
    </reaction>
</comment>
<evidence type="ECO:0000256" key="16">
    <source>
        <dbReference type="ARBA" id="ARBA00044900"/>
    </source>
</evidence>
<feature type="transmembrane region" description="Helical" evidence="25">
    <location>
        <begin position="311"/>
        <end position="330"/>
    </location>
</feature>
<feature type="transmembrane region" description="Helical" evidence="25">
    <location>
        <begin position="124"/>
        <end position="145"/>
    </location>
</feature>
<evidence type="ECO:0000256" key="8">
    <source>
        <dbReference type="ARBA" id="ARBA00044876"/>
    </source>
</evidence>
<dbReference type="InterPro" id="IPR036259">
    <property type="entry name" value="MFS_trans_sf"/>
</dbReference>
<evidence type="ECO:0000256" key="13">
    <source>
        <dbReference type="ARBA" id="ARBA00044893"/>
    </source>
</evidence>
<keyword evidence="4 25" id="KW-0812">Transmembrane</keyword>
<feature type="transmembrane region" description="Helical" evidence="25">
    <location>
        <begin position="157"/>
        <end position="183"/>
    </location>
</feature>
<dbReference type="Gene3D" id="1.20.1250.20">
    <property type="entry name" value="MFS general substrate transporter like domains"/>
    <property type="match status" value="2"/>
</dbReference>
<keyword evidence="5 25" id="KW-1133">Transmembrane helix</keyword>
<comment type="catalytic activity">
    <reaction evidence="15">
        <text>L-arginyl-L-alpha-amino acid(out) = L-arginyl-L-alpha-amino acid(in)</text>
        <dbReference type="Rhea" id="RHEA:79371"/>
        <dbReference type="ChEBI" id="CHEBI:84315"/>
    </reaction>
</comment>
<evidence type="ECO:0000256" key="4">
    <source>
        <dbReference type="ARBA" id="ARBA00022692"/>
    </source>
</evidence>
<dbReference type="PROSITE" id="PS50850">
    <property type="entry name" value="MFS"/>
    <property type="match status" value="1"/>
</dbReference>
<evidence type="ECO:0000256" key="21">
    <source>
        <dbReference type="ARBA" id="ARBA00044985"/>
    </source>
</evidence>
<comment type="catalytic activity">
    <reaction evidence="14">
        <text>L-aspartyl-L-lysine(out) = L-aspartyl-L-lysine(in)</text>
        <dbReference type="Rhea" id="RHEA:79411"/>
        <dbReference type="ChEBI" id="CHEBI:229953"/>
    </reaction>
</comment>
<keyword evidence="7" id="KW-0458">Lysosome</keyword>
<comment type="catalytic activity">
    <reaction evidence="18">
        <text>L-histidyl-L-alpha-amino acid(out) = L-histidyl-L-alpha-amino acid(in)</text>
        <dbReference type="Rhea" id="RHEA:79379"/>
        <dbReference type="ChEBI" id="CHEBI:229964"/>
    </reaction>
</comment>